<dbReference type="EMBL" id="VZOL01000698">
    <property type="protein sequence ID" value="KAB0649504.1"/>
    <property type="molecule type" value="Genomic_DNA"/>
</dbReference>
<sequence length="204" mass="21377">SRALDGLGLASRADQLTGALSGGWKQRLALAACMLHEPDLLLLDEPTAGVDPAARRDFWEELHRLAAQGISVLVSTHYMDEAERCHKLAYIASGELLAQGTSGEIVASQQLSTRSVTGGHLAELSARLRTMPGVDQTVVFGSTLHVSGRDRALLDATLAQVASEANAQANGHAPLQVAPIDTGLEDVFIYMMGRASAPPGGAAT</sequence>
<accession>A0A6L3N823</accession>
<dbReference type="Gene3D" id="3.40.50.300">
    <property type="entry name" value="P-loop containing nucleotide triphosphate hydrolases"/>
    <property type="match status" value="1"/>
</dbReference>
<dbReference type="Proteomes" id="UP000473571">
    <property type="component" value="Unassembled WGS sequence"/>
</dbReference>
<dbReference type="RefSeq" id="WP_151006738.1">
    <property type="nucleotide sequence ID" value="NZ_VZOL01000698.1"/>
</dbReference>
<dbReference type="GO" id="GO:0005524">
    <property type="term" value="F:ATP binding"/>
    <property type="evidence" value="ECO:0007669"/>
    <property type="project" value="UniProtKB-KW"/>
</dbReference>
<dbReference type="PANTHER" id="PTHR43038:SF3">
    <property type="entry name" value="ABC TRANSPORTER G FAMILY MEMBER 20 ISOFORM X1"/>
    <property type="match status" value="1"/>
</dbReference>
<dbReference type="GO" id="GO:0016887">
    <property type="term" value="F:ATP hydrolysis activity"/>
    <property type="evidence" value="ECO:0007669"/>
    <property type="project" value="InterPro"/>
</dbReference>
<feature type="domain" description="ABC transporter" evidence="1">
    <location>
        <begin position="3"/>
        <end position="48"/>
    </location>
</feature>
<dbReference type="AlphaFoldDB" id="A0A6L3N823"/>
<evidence type="ECO:0000313" key="3">
    <source>
        <dbReference type="Proteomes" id="UP000473571"/>
    </source>
</evidence>
<proteinExistence type="predicted"/>
<name>A0A6L3N823_9BURK</name>
<keyword evidence="2" id="KW-0067">ATP-binding</keyword>
<dbReference type="InterPro" id="IPR027417">
    <property type="entry name" value="P-loop_NTPase"/>
</dbReference>
<evidence type="ECO:0000259" key="1">
    <source>
        <dbReference type="Pfam" id="PF00005"/>
    </source>
</evidence>
<dbReference type="InterPro" id="IPR003439">
    <property type="entry name" value="ABC_transporter-like_ATP-bd"/>
</dbReference>
<reference evidence="2 3" key="1">
    <citation type="submission" date="2019-09" db="EMBL/GenBank/DDBJ databases">
        <title>Draft genome sequences of 48 bacterial type strains from the CCUG.</title>
        <authorList>
            <person name="Tunovic T."/>
            <person name="Pineiro-Iglesias B."/>
            <person name="Unosson C."/>
            <person name="Inganas E."/>
            <person name="Ohlen M."/>
            <person name="Cardew S."/>
            <person name="Jensie-Markopoulos S."/>
            <person name="Salva-Serra F."/>
            <person name="Jaen-Luchoro D."/>
            <person name="Karlsson R."/>
            <person name="Svensson-Stadler L."/>
            <person name="Chun J."/>
            <person name="Moore E."/>
        </authorList>
    </citation>
    <scope>NUCLEOTIDE SEQUENCE [LARGE SCALE GENOMIC DNA]</scope>
    <source>
        <strain evidence="2 3">CCUG 65687</strain>
    </source>
</reference>
<gene>
    <name evidence="2" type="ORF">F7R13_28935</name>
</gene>
<dbReference type="Pfam" id="PF00005">
    <property type="entry name" value="ABC_tran"/>
    <property type="match status" value="1"/>
</dbReference>
<organism evidence="2 3">
    <name type="scientific">Burkholderia territorii</name>
    <dbReference type="NCBI Taxonomy" id="1503055"/>
    <lineage>
        <taxon>Bacteria</taxon>
        <taxon>Pseudomonadati</taxon>
        <taxon>Pseudomonadota</taxon>
        <taxon>Betaproteobacteria</taxon>
        <taxon>Burkholderiales</taxon>
        <taxon>Burkholderiaceae</taxon>
        <taxon>Burkholderia</taxon>
        <taxon>Burkholderia cepacia complex</taxon>
    </lineage>
</organism>
<feature type="non-terminal residue" evidence="2">
    <location>
        <position position="1"/>
    </location>
</feature>
<keyword evidence="2" id="KW-0547">Nucleotide-binding</keyword>
<protein>
    <submittedName>
        <fullName evidence="2">ABC transporter ATP-binding protein</fullName>
    </submittedName>
</protein>
<dbReference type="PANTHER" id="PTHR43038">
    <property type="entry name" value="ATP-BINDING CASSETTE, SUB-FAMILY H, MEMBER 1"/>
    <property type="match status" value="1"/>
</dbReference>
<dbReference type="SUPFAM" id="SSF52540">
    <property type="entry name" value="P-loop containing nucleoside triphosphate hydrolases"/>
    <property type="match status" value="1"/>
</dbReference>
<evidence type="ECO:0000313" key="2">
    <source>
        <dbReference type="EMBL" id="KAB0649504.1"/>
    </source>
</evidence>
<comment type="caution">
    <text evidence="2">The sequence shown here is derived from an EMBL/GenBank/DDBJ whole genome shotgun (WGS) entry which is preliminary data.</text>
</comment>